<organism evidence="1">
    <name type="scientific">marine metagenome</name>
    <dbReference type="NCBI Taxonomy" id="408172"/>
    <lineage>
        <taxon>unclassified sequences</taxon>
        <taxon>metagenomes</taxon>
        <taxon>ecological metagenomes</taxon>
    </lineage>
</organism>
<dbReference type="SUPFAM" id="SSF53098">
    <property type="entry name" value="Ribonuclease H-like"/>
    <property type="match status" value="1"/>
</dbReference>
<proteinExistence type="predicted"/>
<name>A0A382R743_9ZZZZ</name>
<dbReference type="InterPro" id="IPR036397">
    <property type="entry name" value="RNaseH_sf"/>
</dbReference>
<gene>
    <name evidence="1" type="ORF">METZ01_LOCUS345849</name>
</gene>
<dbReference type="Gene3D" id="3.30.420.10">
    <property type="entry name" value="Ribonuclease H-like superfamily/Ribonuclease H"/>
    <property type="match status" value="1"/>
</dbReference>
<dbReference type="InterPro" id="IPR012337">
    <property type="entry name" value="RNaseH-like_sf"/>
</dbReference>
<dbReference type="EMBL" id="UINC01119286">
    <property type="protein sequence ID" value="SVC92995.1"/>
    <property type="molecule type" value="Genomic_DNA"/>
</dbReference>
<protein>
    <submittedName>
        <fullName evidence="1">Uncharacterized protein</fullName>
    </submittedName>
</protein>
<accession>A0A382R743</accession>
<feature type="non-terminal residue" evidence="1">
    <location>
        <position position="260"/>
    </location>
</feature>
<dbReference type="AlphaFoldDB" id="A0A382R743"/>
<dbReference type="GO" id="GO:0003676">
    <property type="term" value="F:nucleic acid binding"/>
    <property type="evidence" value="ECO:0007669"/>
    <property type="project" value="InterPro"/>
</dbReference>
<sequence length="260" mass="30540">MIQDVKNWYKPKKHICCVVDTECSFMSEESRLVYEIAWVISDLNDIENKNYFYKHFYIQETVSNPKAFLQFTKKYTDNGIPKINFGIDSRYGSVLNNCFNNFDKVESWENVIKQFNSDCLNLGVDTITAYNFMFDFGINGKAGVIRKTHSQLTDKTFYFPQGVKHFCLMEWVCRTLINKRYFVWIDSLSDSQKTKMQTAKGNNSYSAESVLKYLNQDVDYIEQHTALRDCFLEMNLAKICYNRYAPTLKYFVGTPRKSLV</sequence>
<reference evidence="1" key="1">
    <citation type="submission" date="2018-05" db="EMBL/GenBank/DDBJ databases">
        <authorList>
            <person name="Lanie J.A."/>
            <person name="Ng W.-L."/>
            <person name="Kazmierczak K.M."/>
            <person name="Andrzejewski T.M."/>
            <person name="Davidsen T.M."/>
            <person name="Wayne K.J."/>
            <person name="Tettelin H."/>
            <person name="Glass J.I."/>
            <person name="Rusch D."/>
            <person name="Podicherti R."/>
            <person name="Tsui H.-C.T."/>
            <person name="Winkler M.E."/>
        </authorList>
    </citation>
    <scope>NUCLEOTIDE SEQUENCE</scope>
</reference>
<evidence type="ECO:0000313" key="1">
    <source>
        <dbReference type="EMBL" id="SVC92995.1"/>
    </source>
</evidence>